<dbReference type="Pfam" id="PF14200">
    <property type="entry name" value="RicinB_lectin_2"/>
    <property type="match status" value="2"/>
</dbReference>
<feature type="active site" description="Nucleophile" evidence="4">
    <location>
        <position position="297"/>
    </location>
</feature>
<dbReference type="Gene3D" id="2.80.10.50">
    <property type="match status" value="3"/>
</dbReference>
<dbReference type="SUPFAM" id="SSF50370">
    <property type="entry name" value="Ricin B-like lectins"/>
    <property type="match status" value="2"/>
</dbReference>
<dbReference type="SMART" id="SM00458">
    <property type="entry name" value="RICIN"/>
    <property type="match status" value="2"/>
</dbReference>
<dbReference type="InterPro" id="IPR022790">
    <property type="entry name" value="GH26_dom"/>
</dbReference>
<evidence type="ECO:0000256" key="4">
    <source>
        <dbReference type="PROSITE-ProRule" id="PRU01100"/>
    </source>
</evidence>
<keyword evidence="3 4" id="KW-0326">Glycosidase</keyword>
<dbReference type="AlphaFoldDB" id="A0A402D3Z6"/>
<dbReference type="RefSeq" id="WP_119324250.1">
    <property type="nucleotide sequence ID" value="NZ_AP025739.1"/>
</dbReference>
<accession>A0A402D3Z6</accession>
<dbReference type="GO" id="GO:0006080">
    <property type="term" value="P:substituted mannan metabolic process"/>
    <property type="evidence" value="ECO:0007669"/>
    <property type="project" value="InterPro"/>
</dbReference>
<dbReference type="PANTHER" id="PTHR40079:SF4">
    <property type="entry name" value="GH26 DOMAIN-CONTAINING PROTEIN-RELATED"/>
    <property type="match status" value="1"/>
</dbReference>
<dbReference type="Gene3D" id="3.20.20.80">
    <property type="entry name" value="Glycosidases"/>
    <property type="match status" value="1"/>
</dbReference>
<dbReference type="InterPro" id="IPR000805">
    <property type="entry name" value="Glyco_hydro_26"/>
</dbReference>
<evidence type="ECO:0000256" key="2">
    <source>
        <dbReference type="ARBA" id="ARBA00022801"/>
    </source>
</evidence>
<keyword evidence="6" id="KW-1185">Reference proteome</keyword>
<evidence type="ECO:0000256" key="3">
    <source>
        <dbReference type="ARBA" id="ARBA00023295"/>
    </source>
</evidence>
<feature type="active site" description="Proton donor" evidence="4">
    <location>
        <position position="207"/>
    </location>
</feature>
<dbReference type="InterPro" id="IPR017853">
    <property type="entry name" value="GH"/>
</dbReference>
<organism evidence="5 6">
    <name type="scientific">Capsulimonas corticalis</name>
    <dbReference type="NCBI Taxonomy" id="2219043"/>
    <lineage>
        <taxon>Bacteria</taxon>
        <taxon>Bacillati</taxon>
        <taxon>Armatimonadota</taxon>
        <taxon>Armatimonadia</taxon>
        <taxon>Capsulimonadales</taxon>
        <taxon>Capsulimonadaceae</taxon>
        <taxon>Capsulimonas</taxon>
    </lineage>
</organism>
<dbReference type="PRINTS" id="PR00739">
    <property type="entry name" value="GLHYDRLASE26"/>
</dbReference>
<proteinExistence type="inferred from homology"/>
<dbReference type="PANTHER" id="PTHR40079">
    <property type="entry name" value="MANNAN ENDO-1,4-BETA-MANNOSIDASE E-RELATED"/>
    <property type="match status" value="1"/>
</dbReference>
<dbReference type="Pfam" id="PF02156">
    <property type="entry name" value="Glyco_hydro_26"/>
    <property type="match status" value="1"/>
</dbReference>
<reference evidence="5 6" key="1">
    <citation type="journal article" date="2019" name="Int. J. Syst. Evol. Microbiol.">
        <title>Capsulimonas corticalis gen. nov., sp. nov., an aerobic capsulated bacterium, of a novel bacterial order, Capsulimonadales ord. nov., of the class Armatimonadia of the phylum Armatimonadetes.</title>
        <authorList>
            <person name="Li J."/>
            <person name="Kudo C."/>
            <person name="Tonouchi A."/>
        </authorList>
    </citation>
    <scope>NUCLEOTIDE SEQUENCE [LARGE SCALE GENOMIC DNA]</scope>
    <source>
        <strain evidence="5 6">AX-7</strain>
    </source>
</reference>
<dbReference type="PROSITE" id="PS50231">
    <property type="entry name" value="RICIN_B_LECTIN"/>
    <property type="match status" value="2"/>
</dbReference>
<dbReference type="GO" id="GO:0016985">
    <property type="term" value="F:mannan endo-1,4-beta-mannosidase activity"/>
    <property type="evidence" value="ECO:0007669"/>
    <property type="project" value="InterPro"/>
</dbReference>
<comment type="similarity">
    <text evidence="1 4">Belongs to the glycosyl hydrolase 26 family.</text>
</comment>
<name>A0A402D3Z6_9BACT</name>
<dbReference type="PROSITE" id="PS51764">
    <property type="entry name" value="GH26"/>
    <property type="match status" value="1"/>
</dbReference>
<evidence type="ECO:0000313" key="6">
    <source>
        <dbReference type="Proteomes" id="UP000287394"/>
    </source>
</evidence>
<protein>
    <submittedName>
        <fullName evidence="5">Uncharacterized protein</fullName>
    </submittedName>
</protein>
<dbReference type="InterPro" id="IPR035992">
    <property type="entry name" value="Ricin_B-like_lectins"/>
</dbReference>
<dbReference type="Proteomes" id="UP000287394">
    <property type="component" value="Chromosome"/>
</dbReference>
<evidence type="ECO:0000256" key="1">
    <source>
        <dbReference type="ARBA" id="ARBA00007754"/>
    </source>
</evidence>
<dbReference type="InterPro" id="IPR000772">
    <property type="entry name" value="Ricin_B_lectin"/>
</dbReference>
<dbReference type="EMBL" id="AP025739">
    <property type="protein sequence ID" value="BDI31212.1"/>
    <property type="molecule type" value="Genomic_DNA"/>
</dbReference>
<evidence type="ECO:0000313" key="5">
    <source>
        <dbReference type="EMBL" id="BDI31212.1"/>
    </source>
</evidence>
<gene>
    <name evidence="5" type="ORF">CCAX7_32630</name>
</gene>
<sequence>MIAFAKHWKKLAAPAALISFGLALTPIPSAFAAADPNITTAAQNELNYIASIRNQGLTLSSQTVANPWFPDNLDPNPPNDKMSEITRVNQMTGKFPAIIGEDFLNCDAYPDHGAAIIRLAKNYAARGGLVQFQFHEGSPRSWAPEGSSFYVGGSNPAPLSGGEWSDLLYNPGSAIHQNWQHHMDLVAGWLGQLRDANIPVLWRPYHEADGNWFWWGGNAGNYQALWRMQYSYLTGTKGLHNLIWVTSSPTSGFYPGANFVDISGMDIYSSNTTDGSYTSSNNSVRADAPGAPTVLSECGTLPDTNYIHQLNYAYVDVWGGPYLDPNYYSTGGAAGAYNSLQQVQNFYNDGRTVNLDRVAIPTAFLSPNTWYKIVNNHSVKVLGVAGASGALGANAVQYADNGTPDHNWRFDLLPNGGYHIVNQNSGLLLAVNGASGAQGAQVTQWSDNGTADHNWDLVSQGNGRYHIVNQNSGLALGIAGASTSDSANAVQWGDNGGDDHNWAIVPVSSPIASGHRYHIVNAHSGLFLDNPNGTNVAGTYLQQFVNTYSPAQEWVLNNVGGDLWTAVNYAGGLALDDYGWSNTAGTQIDEWSFNGAAVQQWHVVALGDGTYQIKSAVSNLPMEIQGASIANGGAVGQWTDNGNACQHWTFQFVQ</sequence>
<dbReference type="CDD" id="cd00161">
    <property type="entry name" value="beta-trefoil_Ricin-like"/>
    <property type="match status" value="1"/>
</dbReference>
<dbReference type="OrthoDB" id="273314at2"/>
<keyword evidence="2 4" id="KW-0378">Hydrolase</keyword>
<dbReference type="KEGG" id="ccot:CCAX7_32630"/>
<dbReference type="SUPFAM" id="SSF51445">
    <property type="entry name" value="(Trans)glycosidases"/>
    <property type="match status" value="1"/>
</dbReference>